<organism evidence="1 2">
    <name type="scientific">Puccinia sorghi</name>
    <dbReference type="NCBI Taxonomy" id="27349"/>
    <lineage>
        <taxon>Eukaryota</taxon>
        <taxon>Fungi</taxon>
        <taxon>Dikarya</taxon>
        <taxon>Basidiomycota</taxon>
        <taxon>Pucciniomycotina</taxon>
        <taxon>Pucciniomycetes</taxon>
        <taxon>Pucciniales</taxon>
        <taxon>Pucciniaceae</taxon>
        <taxon>Puccinia</taxon>
    </lineage>
</organism>
<proteinExistence type="predicted"/>
<name>A0A0L6VHH0_9BASI</name>
<sequence>MKLLFCLQSCKTNWGLKINFYPFFFRKQAAGWTLICIEPIITPEPIFLSLESTITKKILTESKGVVEWNGTVRVEGSQSYSGHPVMKKAPKQSPVRTRYKIDSPKKGLVRTGRVHLMFQDENEEEVSIGSLWRGEKSKNRPLVTAMDLRPHDYFHCFITESNSLLSLPPVLPPGLLHLTCRVLTSMVGNHQGLSSLIPMIDHSHTNPKNADSEFVLLDNLVVRQVKFINKNFQDDQNAHHMKIGDSKINLEYHKYLFGLQQKIRWFTLDLSAIIQGGHLHADSKSKPQKSSWKSGGDSLRRVFSHHLLPKPSEAILFEMAHPTSAALDSLLTAIPILTGAILPSIHSAHWARQSAPKSRLINSPFNTSLHLPTPNKSNHEIFSRAFSLLVASDTDCCTPCLFSLIML</sequence>
<reference evidence="1 2" key="1">
    <citation type="submission" date="2015-08" db="EMBL/GenBank/DDBJ databases">
        <title>Next Generation Sequencing and Analysis of the Genome of Puccinia sorghi L Schw, the Causal Agent of Maize Common Rust.</title>
        <authorList>
            <person name="Rochi L."/>
            <person name="Burguener G."/>
            <person name="Darino M."/>
            <person name="Turjanski A."/>
            <person name="Kreff E."/>
            <person name="Dieguez M.J."/>
            <person name="Sacco F."/>
        </authorList>
    </citation>
    <scope>NUCLEOTIDE SEQUENCE [LARGE SCALE GENOMIC DNA]</scope>
    <source>
        <strain evidence="1 2">RO10H11247</strain>
    </source>
</reference>
<dbReference type="AlphaFoldDB" id="A0A0L6VHH0"/>
<dbReference type="VEuPathDB" id="FungiDB:VP01_1627g2"/>
<dbReference type="EMBL" id="LAVV01006423">
    <property type="protein sequence ID" value="KNZ60007.1"/>
    <property type="molecule type" value="Genomic_DNA"/>
</dbReference>
<comment type="caution">
    <text evidence="1">The sequence shown here is derived from an EMBL/GenBank/DDBJ whole genome shotgun (WGS) entry which is preliminary data.</text>
</comment>
<accession>A0A0L6VHH0</accession>
<protein>
    <submittedName>
        <fullName evidence="1">Uncharacterized protein</fullName>
    </submittedName>
</protein>
<evidence type="ECO:0000313" key="1">
    <source>
        <dbReference type="EMBL" id="KNZ60007.1"/>
    </source>
</evidence>
<dbReference type="Proteomes" id="UP000037035">
    <property type="component" value="Unassembled WGS sequence"/>
</dbReference>
<gene>
    <name evidence="1" type="ORF">VP01_1627g2</name>
</gene>
<keyword evidence="2" id="KW-1185">Reference proteome</keyword>
<evidence type="ECO:0000313" key="2">
    <source>
        <dbReference type="Proteomes" id="UP000037035"/>
    </source>
</evidence>